<evidence type="ECO:0000256" key="1">
    <source>
        <dbReference type="SAM" id="MobiDB-lite"/>
    </source>
</evidence>
<sequence>MTISVRDARFRTRAAHVRGMMSPVRGGLGRALVVTCAVLAVLVASACAFPVDGRAIAGPEVTAGTDPSFIGGTNGGEEDRLAAATLRDLEGFWGEAFPPLAGGQPFRPLAGYYSVDPTGRNAGPVPCLQSPREVEGTAFYCPRSDVIAWDRTQLLPQLRRDFGDAAVVVVLSHEFGHAVQGRLDRTGALPGAPTILLEAQADCYAGVFLRRVRDGALPDLRTGAGGIDGAMGALIGFRDPVGTSPRNAQAHGNAFDRVSSFQDGFDGDPAVCAAMGTDRVFTQQAFRSQADESSGGNLGLAPLIEAMVPDLDRWFGEEVRRRGGQWTAPTTERGQAQCPGVDEPVQGPVAWCAGDAGGPSSVHIDTTGALPGDHARIGDYATGTLLASRYGAATLAALGRPTTGAEGGRAALCLAGAYSAAVGTTNNAFALSPGDLDESVTLLLREDFPSRGTDGVASAGTGYERIRVFRAGVTGGSDACLRGV</sequence>
<dbReference type="SUPFAM" id="SSF55486">
    <property type="entry name" value="Metalloproteases ('zincins'), catalytic domain"/>
    <property type="match status" value="1"/>
</dbReference>
<name>A0ABP9EX26_9PSEU</name>
<dbReference type="Proteomes" id="UP001500457">
    <property type="component" value="Unassembled WGS sequence"/>
</dbReference>
<reference evidence="3" key="1">
    <citation type="journal article" date="2019" name="Int. J. Syst. Evol. Microbiol.">
        <title>The Global Catalogue of Microorganisms (GCM) 10K type strain sequencing project: providing services to taxonomists for standard genome sequencing and annotation.</title>
        <authorList>
            <consortium name="The Broad Institute Genomics Platform"/>
            <consortium name="The Broad Institute Genome Sequencing Center for Infectious Disease"/>
            <person name="Wu L."/>
            <person name="Ma J."/>
        </authorList>
    </citation>
    <scope>NUCLEOTIDE SEQUENCE [LARGE SCALE GENOMIC DNA]</scope>
    <source>
        <strain evidence="3">JCM 17983</strain>
    </source>
</reference>
<dbReference type="EMBL" id="BAABHQ010000015">
    <property type="protein sequence ID" value="GAA4887851.1"/>
    <property type="molecule type" value="Genomic_DNA"/>
</dbReference>
<evidence type="ECO:0000313" key="2">
    <source>
        <dbReference type="EMBL" id="GAA4887851.1"/>
    </source>
</evidence>
<protein>
    <submittedName>
        <fullName evidence="2">Neutral zinc metallopeptidase</fullName>
    </submittedName>
</protein>
<keyword evidence="3" id="KW-1185">Reference proteome</keyword>
<feature type="region of interest" description="Disordered" evidence="1">
    <location>
        <begin position="323"/>
        <end position="342"/>
    </location>
</feature>
<organism evidence="2 3">
    <name type="scientific">Actinomycetospora straminea</name>
    <dbReference type="NCBI Taxonomy" id="663607"/>
    <lineage>
        <taxon>Bacteria</taxon>
        <taxon>Bacillati</taxon>
        <taxon>Actinomycetota</taxon>
        <taxon>Actinomycetes</taxon>
        <taxon>Pseudonocardiales</taxon>
        <taxon>Pseudonocardiaceae</taxon>
        <taxon>Actinomycetospora</taxon>
    </lineage>
</organism>
<proteinExistence type="predicted"/>
<evidence type="ECO:0000313" key="3">
    <source>
        <dbReference type="Proteomes" id="UP001500457"/>
    </source>
</evidence>
<accession>A0ABP9EX26</accession>
<comment type="caution">
    <text evidence="2">The sequence shown here is derived from an EMBL/GenBank/DDBJ whole genome shotgun (WGS) entry which is preliminary data.</text>
</comment>
<gene>
    <name evidence="2" type="ORF">GCM10023203_46050</name>
</gene>
<dbReference type="InterPro" id="IPR007343">
    <property type="entry name" value="Uncharacterised_pept_Zn_put"/>
</dbReference>
<dbReference type="Pfam" id="PF04228">
    <property type="entry name" value="Zn_peptidase"/>
    <property type="match status" value="1"/>
</dbReference>